<sequence length="330" mass="36446">MRASIPNQWVERFYHRLDDEVRTRASGPSGLRIGSLYFATEGDARRAHAAGLPPVRVLVPLYTREFLHSPPPDFSEYLHRPVHPTDLPFIHPVLWDAYIPARSVSGLAQAMSLGNFVGEYADCGMLSICRLSAYANELRQIVELLAERVVYAAEHPDQMPEWVRSAPALLPSAAPEARFLISVIRPKGDEGDWSPFGGQPGAVTDRAVQAAHRLVLLPEIVTSVSVPVSVNGTRESAGVLLLDAAALDEPAARPMVMRLLPQLPSWMTVVLVFADNGDEAHTLDLADEVRVLVRHGVQVARDAAEFEQVIDEAVRRARRNFLRGHPNRTT</sequence>
<reference evidence="1 2" key="1">
    <citation type="submission" date="2021-01" db="EMBL/GenBank/DDBJ databases">
        <title>Whole genome shotgun sequence of Actinoplanes durhamensis NBRC 14914.</title>
        <authorList>
            <person name="Komaki H."/>
            <person name="Tamura T."/>
        </authorList>
    </citation>
    <scope>NUCLEOTIDE SEQUENCE [LARGE SCALE GENOMIC DNA]</scope>
    <source>
        <strain evidence="1 2">NBRC 14914</strain>
    </source>
</reference>
<name>A0ABQ3YNY3_9ACTN</name>
<protein>
    <submittedName>
        <fullName evidence="1">Uncharacterized protein</fullName>
    </submittedName>
</protein>
<organism evidence="1 2">
    <name type="scientific">Paractinoplanes durhamensis</name>
    <dbReference type="NCBI Taxonomy" id="113563"/>
    <lineage>
        <taxon>Bacteria</taxon>
        <taxon>Bacillati</taxon>
        <taxon>Actinomycetota</taxon>
        <taxon>Actinomycetes</taxon>
        <taxon>Micromonosporales</taxon>
        <taxon>Micromonosporaceae</taxon>
        <taxon>Paractinoplanes</taxon>
    </lineage>
</organism>
<keyword evidence="2" id="KW-1185">Reference proteome</keyword>
<accession>A0ABQ3YNY3</accession>
<gene>
    <name evidence="1" type="ORF">Adu01nite_06470</name>
</gene>
<dbReference type="EMBL" id="BOML01000006">
    <property type="protein sequence ID" value="GID99296.1"/>
    <property type="molecule type" value="Genomic_DNA"/>
</dbReference>
<dbReference type="Proteomes" id="UP000637628">
    <property type="component" value="Unassembled WGS sequence"/>
</dbReference>
<evidence type="ECO:0000313" key="2">
    <source>
        <dbReference type="Proteomes" id="UP000637628"/>
    </source>
</evidence>
<comment type="caution">
    <text evidence="1">The sequence shown here is derived from an EMBL/GenBank/DDBJ whole genome shotgun (WGS) entry which is preliminary data.</text>
</comment>
<proteinExistence type="predicted"/>
<dbReference type="RefSeq" id="WP_203724708.1">
    <property type="nucleotide sequence ID" value="NZ_BAAATX010000004.1"/>
</dbReference>
<evidence type="ECO:0000313" key="1">
    <source>
        <dbReference type="EMBL" id="GID99296.1"/>
    </source>
</evidence>